<feature type="transmembrane region" description="Helical" evidence="6">
    <location>
        <begin position="35"/>
        <end position="57"/>
    </location>
</feature>
<dbReference type="InterPro" id="IPR002797">
    <property type="entry name" value="Polysacc_synth"/>
</dbReference>
<keyword evidence="4 6" id="KW-1133">Transmembrane helix</keyword>
<dbReference type="AlphaFoldDB" id="A0A5B8UIH3"/>
<feature type="transmembrane region" description="Helical" evidence="6">
    <location>
        <begin position="400"/>
        <end position="419"/>
    </location>
</feature>
<feature type="transmembrane region" description="Helical" evidence="6">
    <location>
        <begin position="290"/>
        <end position="314"/>
    </location>
</feature>
<protein>
    <submittedName>
        <fullName evidence="7">Oligosaccharide flippase family protein</fullName>
    </submittedName>
</protein>
<gene>
    <name evidence="7" type="ORF">FSB75_11420</name>
</gene>
<feature type="transmembrane region" description="Helical" evidence="6">
    <location>
        <begin position="425"/>
        <end position="447"/>
    </location>
</feature>
<comment type="subcellular location">
    <subcellularLocation>
        <location evidence="1">Cell membrane</location>
        <topology evidence="1">Multi-pass membrane protein</topology>
    </subcellularLocation>
</comment>
<reference evidence="7 8" key="1">
    <citation type="journal article" date="2015" name="Int. J. Syst. Evol. Microbiol.">
        <title>Flavisolibacter ginsenosidimutans sp. nov., with ginsenoside-converting activity isolated from soil used for cultivating ginseng.</title>
        <authorList>
            <person name="Zhao Y."/>
            <person name="Liu Q."/>
            <person name="Kang M.S."/>
            <person name="Jin F."/>
            <person name="Yu H."/>
            <person name="Im W.T."/>
        </authorList>
    </citation>
    <scope>NUCLEOTIDE SEQUENCE [LARGE SCALE GENOMIC DNA]</scope>
    <source>
        <strain evidence="7 8">Gsoil 636</strain>
    </source>
</reference>
<feature type="transmembrane region" description="Helical" evidence="6">
    <location>
        <begin position="335"/>
        <end position="359"/>
    </location>
</feature>
<keyword evidence="8" id="KW-1185">Reference proteome</keyword>
<evidence type="ECO:0000256" key="4">
    <source>
        <dbReference type="ARBA" id="ARBA00022989"/>
    </source>
</evidence>
<dbReference type="OrthoDB" id="653189at2"/>
<dbReference type="PANTHER" id="PTHR30250">
    <property type="entry name" value="PST FAMILY PREDICTED COLANIC ACID TRANSPORTER"/>
    <property type="match status" value="1"/>
</dbReference>
<dbReference type="EMBL" id="CP042433">
    <property type="protein sequence ID" value="QEC56477.1"/>
    <property type="molecule type" value="Genomic_DNA"/>
</dbReference>
<feature type="transmembrane region" description="Helical" evidence="6">
    <location>
        <begin position="153"/>
        <end position="173"/>
    </location>
</feature>
<feature type="transmembrane region" description="Helical" evidence="6">
    <location>
        <begin position="251"/>
        <end position="270"/>
    </location>
</feature>
<feature type="transmembrane region" description="Helical" evidence="6">
    <location>
        <begin position="468"/>
        <end position="486"/>
    </location>
</feature>
<keyword evidence="3 6" id="KW-0812">Transmembrane</keyword>
<feature type="transmembrane region" description="Helical" evidence="6">
    <location>
        <begin position="371"/>
        <end position="393"/>
    </location>
</feature>
<keyword evidence="2" id="KW-1003">Cell membrane</keyword>
<dbReference type="Pfam" id="PF01943">
    <property type="entry name" value="Polysacc_synt"/>
    <property type="match status" value="1"/>
</dbReference>
<feature type="transmembrane region" description="Helical" evidence="6">
    <location>
        <begin position="211"/>
        <end position="230"/>
    </location>
</feature>
<feature type="transmembrane region" description="Helical" evidence="6">
    <location>
        <begin position="185"/>
        <end position="205"/>
    </location>
</feature>
<evidence type="ECO:0000256" key="5">
    <source>
        <dbReference type="ARBA" id="ARBA00023136"/>
    </source>
</evidence>
<evidence type="ECO:0000256" key="3">
    <source>
        <dbReference type="ARBA" id="ARBA00022692"/>
    </source>
</evidence>
<dbReference type="InterPro" id="IPR050833">
    <property type="entry name" value="Poly_Biosynth_Transport"/>
</dbReference>
<feature type="transmembrane region" description="Helical" evidence="6">
    <location>
        <begin position="492"/>
        <end position="510"/>
    </location>
</feature>
<evidence type="ECO:0000313" key="8">
    <source>
        <dbReference type="Proteomes" id="UP000321204"/>
    </source>
</evidence>
<keyword evidence="5 6" id="KW-0472">Membrane</keyword>
<feature type="transmembrane region" description="Helical" evidence="6">
    <location>
        <begin position="109"/>
        <end position="133"/>
    </location>
</feature>
<dbReference type="GO" id="GO:0005886">
    <property type="term" value="C:plasma membrane"/>
    <property type="evidence" value="ECO:0007669"/>
    <property type="project" value="UniProtKB-SubCell"/>
</dbReference>
<feature type="transmembrane region" description="Helical" evidence="6">
    <location>
        <begin position="69"/>
        <end position="89"/>
    </location>
</feature>
<dbReference type="PANTHER" id="PTHR30250:SF26">
    <property type="entry name" value="PSMA PROTEIN"/>
    <property type="match status" value="1"/>
</dbReference>
<evidence type="ECO:0000256" key="2">
    <source>
        <dbReference type="ARBA" id="ARBA00022475"/>
    </source>
</evidence>
<dbReference type="KEGG" id="fgg:FSB75_11420"/>
<organism evidence="7 8">
    <name type="scientific">Flavisolibacter ginsenosidimutans</name>
    <dbReference type="NCBI Taxonomy" id="661481"/>
    <lineage>
        <taxon>Bacteria</taxon>
        <taxon>Pseudomonadati</taxon>
        <taxon>Bacteroidota</taxon>
        <taxon>Chitinophagia</taxon>
        <taxon>Chitinophagales</taxon>
        <taxon>Chitinophagaceae</taxon>
        <taxon>Flavisolibacter</taxon>
    </lineage>
</organism>
<evidence type="ECO:0000256" key="6">
    <source>
        <dbReference type="SAM" id="Phobius"/>
    </source>
</evidence>
<evidence type="ECO:0000313" key="7">
    <source>
        <dbReference type="EMBL" id="QEC56477.1"/>
    </source>
</evidence>
<evidence type="ECO:0000256" key="1">
    <source>
        <dbReference type="ARBA" id="ARBA00004651"/>
    </source>
</evidence>
<name>A0A5B8UIH3_9BACT</name>
<accession>A0A5B8UIH3</accession>
<sequence length="524" mass="58815">MRKHSLTYPLNKHVLQLPKVPLLSRLNFQSSSARVIANLFSRAVVALAGIVFVPIYIRLIGVESYGLVAFYGTLSGALIVLDLGLSTAISRQVAILNAQPDKKHDLRNLVFSVEIIYWAIALVVGLVVFFLANPIAVYWVKAKDLPVPVIEKAVRIMGLVFALQFPASIYNGVMIGLEKQIPNALATALSALVKAFGAVTVLLLIRPTIEWYFIWQAISVGLFTLFLRYLTKRYTASDQKAVFSKTQLQTVRNFAAGMMGISLITFFLGQADKIVVSKLVLLEFVGYYNLAFMLASMLTQIISPLQSVVFPRFATLVATNQQEALIRLYHKSCRWVAIVIFPVGFTLVFFAKEILFFWTKNPTLVEHTAPILQTFTVGTMCNCIMWMPYFFMLAKGNTRFTIYQNIIASVILVPLLFWWTGKYGAFGASLVWLCVNAGYIVFSLPLFHRLFMKGELFNWLKDDAALPLLSSGILLLGAKLLQTFFLTQSFNIFYFGALLSLAGVLYLFLIPELRKFCTALFLKK</sequence>
<proteinExistence type="predicted"/>
<dbReference type="Proteomes" id="UP000321204">
    <property type="component" value="Chromosome"/>
</dbReference>